<dbReference type="AlphaFoldDB" id="A0A6N2BY06"/>
<evidence type="ECO:0000313" key="2">
    <source>
        <dbReference type="EMBL" id="TMW98410.1"/>
    </source>
</evidence>
<comment type="caution">
    <text evidence="2">The sequence shown here is derived from an EMBL/GenBank/DDBJ whole genome shotgun (WGS) entry which is preliminary data.</text>
</comment>
<feature type="region of interest" description="Disordered" evidence="1">
    <location>
        <begin position="48"/>
        <end position="100"/>
    </location>
</feature>
<feature type="compositionally biased region" description="Basic and acidic residues" evidence="1">
    <location>
        <begin position="82"/>
        <end position="92"/>
    </location>
</feature>
<name>A0A6N2BY06_SOLCI</name>
<protein>
    <submittedName>
        <fullName evidence="2">Uncharacterized protein</fullName>
    </submittedName>
</protein>
<dbReference type="EMBL" id="RXGB01001571">
    <property type="protein sequence ID" value="TMW98410.1"/>
    <property type="molecule type" value="Genomic_DNA"/>
</dbReference>
<proteinExistence type="predicted"/>
<reference evidence="2" key="1">
    <citation type="submission" date="2019-05" db="EMBL/GenBank/DDBJ databases">
        <title>The de novo reference genome and transcriptome assemblies of the wild tomato species Solanum chilense.</title>
        <authorList>
            <person name="Stam R."/>
            <person name="Nosenko T."/>
            <person name="Hoerger A.C."/>
            <person name="Stephan W."/>
            <person name="Seidel M.A."/>
            <person name="Kuhn J.M.M."/>
            <person name="Haberer G."/>
            <person name="Tellier A."/>
        </authorList>
    </citation>
    <scope>NUCLEOTIDE SEQUENCE</scope>
    <source>
        <tissue evidence="2">Mature leaves</tissue>
    </source>
</reference>
<accession>A0A6N2BY06</accession>
<gene>
    <name evidence="2" type="ORF">EJD97_004096</name>
</gene>
<feature type="compositionally biased region" description="Polar residues" evidence="1">
    <location>
        <begin position="48"/>
        <end position="60"/>
    </location>
</feature>
<organism evidence="2">
    <name type="scientific">Solanum chilense</name>
    <name type="common">Tomato</name>
    <name type="synonym">Lycopersicon chilense</name>
    <dbReference type="NCBI Taxonomy" id="4083"/>
    <lineage>
        <taxon>Eukaryota</taxon>
        <taxon>Viridiplantae</taxon>
        <taxon>Streptophyta</taxon>
        <taxon>Embryophyta</taxon>
        <taxon>Tracheophyta</taxon>
        <taxon>Spermatophyta</taxon>
        <taxon>Magnoliopsida</taxon>
        <taxon>eudicotyledons</taxon>
        <taxon>Gunneridae</taxon>
        <taxon>Pentapetalae</taxon>
        <taxon>asterids</taxon>
        <taxon>lamiids</taxon>
        <taxon>Solanales</taxon>
        <taxon>Solanaceae</taxon>
        <taxon>Solanoideae</taxon>
        <taxon>Solaneae</taxon>
        <taxon>Solanum</taxon>
        <taxon>Solanum subgen. Lycopersicon</taxon>
    </lineage>
</organism>
<sequence length="116" mass="13311">MAVAEYIVAGGDYMRVWRRLPKDGFGNLLMMDVAMLRINVIANFPTEPTTSFNKNNSVENENLDDQPDERFCDQSNENLGDDSMKGHDHSLDVEDQPVDAEDFEHFEEDEAELKLR</sequence>
<evidence type="ECO:0000256" key="1">
    <source>
        <dbReference type="SAM" id="MobiDB-lite"/>
    </source>
</evidence>